<feature type="transmembrane region" description="Helical" evidence="1">
    <location>
        <begin position="285"/>
        <end position="302"/>
    </location>
</feature>
<feature type="chain" id="PRO_5032620819" evidence="2">
    <location>
        <begin position="16"/>
        <end position="308"/>
    </location>
</feature>
<reference evidence="3" key="1">
    <citation type="submission" date="2017-07" db="EMBL/GenBank/DDBJ databases">
        <title>Taro Niue Genome Assembly and Annotation.</title>
        <authorList>
            <person name="Atibalentja N."/>
            <person name="Keating K."/>
            <person name="Fields C.J."/>
        </authorList>
    </citation>
    <scope>NUCLEOTIDE SEQUENCE</scope>
    <source>
        <strain evidence="3">Niue_2</strain>
        <tissue evidence="3">Leaf</tissue>
    </source>
</reference>
<keyword evidence="2" id="KW-0732">Signal</keyword>
<organism evidence="3 4">
    <name type="scientific">Colocasia esculenta</name>
    <name type="common">Wild taro</name>
    <name type="synonym">Arum esculentum</name>
    <dbReference type="NCBI Taxonomy" id="4460"/>
    <lineage>
        <taxon>Eukaryota</taxon>
        <taxon>Viridiplantae</taxon>
        <taxon>Streptophyta</taxon>
        <taxon>Embryophyta</taxon>
        <taxon>Tracheophyta</taxon>
        <taxon>Spermatophyta</taxon>
        <taxon>Magnoliopsida</taxon>
        <taxon>Liliopsida</taxon>
        <taxon>Araceae</taxon>
        <taxon>Aroideae</taxon>
        <taxon>Colocasieae</taxon>
        <taxon>Colocasia</taxon>
    </lineage>
</organism>
<sequence>MILVVDPWWYLMVVGVEVDWCSMEVLVYNPLVDHVGIHGQRRLTEALNKDSLVQQKEYPFRRRAVFVYMSAACRALGGLLTSTIGRQRPSPSRSGHDGRVRRIPNCDVFLRKVGRAELRKLCSARDEFLRRELGPESLKVPAELFVCDCEIERLVEVLPVVVCPSGGMILVVDPWRYLMVVGAGHDRLLVVLHSAIAFWSRRWWASHSCRGVWRQGDYFFDRSHGYPFCQNGLVGCQAIATRVLSRRLDPSHLWARRFKTEASAPFSFPFPFLLFFFFVFPLHSPSSSCVLGFFVVLVVLGARSRWPF</sequence>
<name>A0A843WGL4_COLES</name>
<evidence type="ECO:0000313" key="4">
    <source>
        <dbReference type="Proteomes" id="UP000652761"/>
    </source>
</evidence>
<protein>
    <submittedName>
        <fullName evidence="3">Uncharacterized protein</fullName>
    </submittedName>
</protein>
<gene>
    <name evidence="3" type="ORF">Taro_039414</name>
</gene>
<evidence type="ECO:0000256" key="1">
    <source>
        <dbReference type="SAM" id="Phobius"/>
    </source>
</evidence>
<comment type="caution">
    <text evidence="3">The sequence shown here is derived from an EMBL/GenBank/DDBJ whole genome shotgun (WGS) entry which is preliminary data.</text>
</comment>
<evidence type="ECO:0000313" key="3">
    <source>
        <dbReference type="EMBL" id="MQM06587.1"/>
    </source>
</evidence>
<dbReference type="Proteomes" id="UP000652761">
    <property type="component" value="Unassembled WGS sequence"/>
</dbReference>
<feature type="signal peptide" evidence="2">
    <location>
        <begin position="1"/>
        <end position="15"/>
    </location>
</feature>
<evidence type="ECO:0000256" key="2">
    <source>
        <dbReference type="SAM" id="SignalP"/>
    </source>
</evidence>
<keyword evidence="1" id="KW-1133">Transmembrane helix</keyword>
<keyword evidence="4" id="KW-1185">Reference proteome</keyword>
<dbReference type="AlphaFoldDB" id="A0A843WGL4"/>
<dbReference type="EMBL" id="NMUH01003665">
    <property type="protein sequence ID" value="MQM06587.1"/>
    <property type="molecule type" value="Genomic_DNA"/>
</dbReference>
<keyword evidence="1" id="KW-0472">Membrane</keyword>
<accession>A0A843WGL4</accession>
<proteinExistence type="predicted"/>
<keyword evidence="1" id="KW-0812">Transmembrane</keyword>